<keyword evidence="1" id="KW-0732">Signal</keyword>
<dbReference type="InterPro" id="IPR046219">
    <property type="entry name" value="DUF6252"/>
</dbReference>
<evidence type="ECO:0000313" key="3">
    <source>
        <dbReference type="Proteomes" id="UP000831390"/>
    </source>
</evidence>
<accession>A0ABY4AZN4</accession>
<dbReference type="EMBL" id="CP094534">
    <property type="protein sequence ID" value="UOE32378.1"/>
    <property type="molecule type" value="Genomic_DNA"/>
</dbReference>
<sequence length="156" mass="15446">MMFSLRSLRTATAAMALVSLAACSKKSDATPTPDPNPMGMSWTVDGSNVTASSAVSQASSGNLVTLAGATGSTGGVFLDVPKTVGSYTITSTSDASASYVVTPASGGSQFYDGTTGTIVVSAVSATNITGTFTFTGTGSSAASTKTITNGKFNVKL</sequence>
<dbReference type="PROSITE" id="PS51257">
    <property type="entry name" value="PROKAR_LIPOPROTEIN"/>
    <property type="match status" value="1"/>
</dbReference>
<feature type="signal peptide" evidence="1">
    <location>
        <begin position="1"/>
        <end position="21"/>
    </location>
</feature>
<proteinExistence type="predicted"/>
<protein>
    <submittedName>
        <fullName evidence="2">DUF6252 family protein</fullName>
    </submittedName>
</protein>
<dbReference type="Proteomes" id="UP000831390">
    <property type="component" value="Chromosome"/>
</dbReference>
<keyword evidence="3" id="KW-1185">Reference proteome</keyword>
<dbReference type="RefSeq" id="WP_243510857.1">
    <property type="nucleotide sequence ID" value="NZ_CP094534.1"/>
</dbReference>
<name>A0ABY4AZN4_9BACT</name>
<dbReference type="Pfam" id="PF19765">
    <property type="entry name" value="DUF6252"/>
    <property type="match status" value="1"/>
</dbReference>
<organism evidence="2 3">
    <name type="scientific">Hymenobacter monticola</name>
    <dbReference type="NCBI Taxonomy" id="1705399"/>
    <lineage>
        <taxon>Bacteria</taxon>
        <taxon>Pseudomonadati</taxon>
        <taxon>Bacteroidota</taxon>
        <taxon>Cytophagia</taxon>
        <taxon>Cytophagales</taxon>
        <taxon>Hymenobacteraceae</taxon>
        <taxon>Hymenobacter</taxon>
    </lineage>
</organism>
<gene>
    <name evidence="2" type="ORF">MTP16_14700</name>
</gene>
<feature type="chain" id="PRO_5047075684" evidence="1">
    <location>
        <begin position="22"/>
        <end position="156"/>
    </location>
</feature>
<evidence type="ECO:0000313" key="2">
    <source>
        <dbReference type="EMBL" id="UOE32378.1"/>
    </source>
</evidence>
<evidence type="ECO:0000256" key="1">
    <source>
        <dbReference type="SAM" id="SignalP"/>
    </source>
</evidence>
<reference evidence="2 3" key="1">
    <citation type="submission" date="2022-03" db="EMBL/GenBank/DDBJ databases">
        <title>Hymenobactersp. isolated from the air.</title>
        <authorList>
            <person name="Won M."/>
            <person name="Kwon S.-W."/>
        </authorList>
    </citation>
    <scope>NUCLEOTIDE SEQUENCE [LARGE SCALE GENOMIC DNA]</scope>
    <source>
        <strain evidence="2 3">KACC 22596</strain>
    </source>
</reference>